<evidence type="ECO:0000259" key="2">
    <source>
        <dbReference type="Pfam" id="PF21531"/>
    </source>
</evidence>
<dbReference type="EMBL" id="JBHSQW010000009">
    <property type="protein sequence ID" value="MFC5993392.1"/>
    <property type="molecule type" value="Genomic_DNA"/>
</dbReference>
<feature type="domain" description="DNA-binding protein Rv2175c wHTH" evidence="2">
    <location>
        <begin position="9"/>
        <end position="59"/>
    </location>
</feature>
<dbReference type="InterPro" id="IPR048576">
    <property type="entry name" value="Rv2175c_wHTH"/>
</dbReference>
<dbReference type="RefSeq" id="WP_379582906.1">
    <property type="nucleotide sequence ID" value="NZ_JBHSQW010000009.1"/>
</dbReference>
<dbReference type="GO" id="GO:0003677">
    <property type="term" value="F:DNA binding"/>
    <property type="evidence" value="ECO:0007669"/>
    <property type="project" value="UniProtKB-KW"/>
</dbReference>
<sequence length="121" mass="13019">MSEVSGAPAVLFENIATIAVADVAQTLSIPVSRVHQLVRDGQLLSLRRGGATEIPADFLDGSAIVKGLAGTITVLRDGGYHDEDILRWLFAEDDSLPGPPIAMLRSGRHREVKRRAQAMAF</sequence>
<evidence type="ECO:0000313" key="3">
    <source>
        <dbReference type="EMBL" id="MFC5993392.1"/>
    </source>
</evidence>
<dbReference type="Pfam" id="PF21531">
    <property type="entry name" value="Rv2175c_wHTH"/>
    <property type="match status" value="1"/>
</dbReference>
<accession>A0ABW1IYD0</accession>
<evidence type="ECO:0000313" key="4">
    <source>
        <dbReference type="Proteomes" id="UP001596302"/>
    </source>
</evidence>
<feature type="domain" description="Rv2175c C-terminal" evidence="1">
    <location>
        <begin position="65"/>
        <end position="120"/>
    </location>
</feature>
<reference evidence="4" key="1">
    <citation type="journal article" date="2019" name="Int. J. Syst. Evol. Microbiol.">
        <title>The Global Catalogue of Microorganisms (GCM) 10K type strain sequencing project: providing services to taxonomists for standard genome sequencing and annotation.</title>
        <authorList>
            <consortium name="The Broad Institute Genomics Platform"/>
            <consortium name="The Broad Institute Genome Sequencing Center for Infectious Disease"/>
            <person name="Wu L."/>
            <person name="Ma J."/>
        </authorList>
    </citation>
    <scope>NUCLEOTIDE SEQUENCE [LARGE SCALE GENOMIC DNA]</scope>
    <source>
        <strain evidence="4">CCM 8391</strain>
    </source>
</reference>
<dbReference type="Proteomes" id="UP001596302">
    <property type="component" value="Unassembled WGS sequence"/>
</dbReference>
<dbReference type="InterPro" id="IPR041098">
    <property type="entry name" value="Rv2175c_C"/>
</dbReference>
<keyword evidence="3" id="KW-0238">DNA-binding</keyword>
<protein>
    <submittedName>
        <fullName evidence="3">Rv2175c family DNA-binding protein</fullName>
    </submittedName>
</protein>
<comment type="caution">
    <text evidence="3">The sequence shown here is derived from an EMBL/GenBank/DDBJ whole genome shotgun (WGS) entry which is preliminary data.</text>
</comment>
<name>A0ABW1IYD0_9PSEU</name>
<organism evidence="3 4">
    <name type="scientific">Pseudonocardia hispaniensis</name>
    <dbReference type="NCBI Taxonomy" id="904933"/>
    <lineage>
        <taxon>Bacteria</taxon>
        <taxon>Bacillati</taxon>
        <taxon>Actinomycetota</taxon>
        <taxon>Actinomycetes</taxon>
        <taxon>Pseudonocardiales</taxon>
        <taxon>Pseudonocardiaceae</taxon>
        <taxon>Pseudonocardia</taxon>
    </lineage>
</organism>
<keyword evidence="4" id="KW-1185">Reference proteome</keyword>
<evidence type="ECO:0000259" key="1">
    <source>
        <dbReference type="Pfam" id="PF18367"/>
    </source>
</evidence>
<gene>
    <name evidence="3" type="ORF">ACFQE5_04085</name>
</gene>
<proteinExistence type="predicted"/>
<dbReference type="Pfam" id="PF18367">
    <property type="entry name" value="Rv2175c_C"/>
    <property type="match status" value="1"/>
</dbReference>